<sequence length="189" mass="20726">MDSGTGGNWGDTPPQRAAPAPWVTILQPLQWAVPSAPQQPGRVKEDLLELMMLQDAQMHQLLMSRLVTAALNPRLASPLPQVYLEGQQECEEEEEEELEAQEEGPLVLHHHYLPCPAPTLGPLLAWPVPFLSPPPHQPHLQDVSRIQHCPPARKREVRAVPPPPPPSATGTVGAEVPPASDYYDAESLL</sequence>
<dbReference type="CTD" id="92340"/>
<dbReference type="OrthoDB" id="8962708at2759"/>
<evidence type="ECO:0000259" key="2">
    <source>
        <dbReference type="Pfam" id="PF15248"/>
    </source>
</evidence>
<proteinExistence type="predicted"/>
<dbReference type="Proteomes" id="UP000694851">
    <property type="component" value="Unplaced"/>
</dbReference>
<dbReference type="GeneID" id="109380329"/>
<dbReference type="PANTHER" id="PTHR28604">
    <property type="match status" value="1"/>
</dbReference>
<protein>
    <submittedName>
        <fullName evidence="4">Proline-rich protein 29 isoform X3</fullName>
    </submittedName>
</protein>
<evidence type="ECO:0000256" key="1">
    <source>
        <dbReference type="SAM" id="MobiDB-lite"/>
    </source>
</evidence>
<keyword evidence="3" id="KW-1185">Reference proteome</keyword>
<organism evidence="3 4">
    <name type="scientific">Hipposideros armiger</name>
    <name type="common">Great Himalayan leaf-nosed bat</name>
    <dbReference type="NCBI Taxonomy" id="186990"/>
    <lineage>
        <taxon>Eukaryota</taxon>
        <taxon>Metazoa</taxon>
        <taxon>Chordata</taxon>
        <taxon>Craniata</taxon>
        <taxon>Vertebrata</taxon>
        <taxon>Euteleostomi</taxon>
        <taxon>Mammalia</taxon>
        <taxon>Eutheria</taxon>
        <taxon>Laurasiatheria</taxon>
        <taxon>Chiroptera</taxon>
        <taxon>Yinpterochiroptera</taxon>
        <taxon>Rhinolophoidea</taxon>
        <taxon>Hipposideridae</taxon>
        <taxon>Hipposideros</taxon>
    </lineage>
</organism>
<accession>A0A8B7QYE4</accession>
<dbReference type="PANTHER" id="PTHR28604:SF1">
    <property type="entry name" value="PROLINE-RICH PROTEIN 29"/>
    <property type="match status" value="1"/>
</dbReference>
<dbReference type="InterPro" id="IPR027904">
    <property type="entry name" value="DUF4587"/>
</dbReference>
<gene>
    <name evidence="4" type="primary">PRR29</name>
</gene>
<dbReference type="RefSeq" id="XP_019493342.1">
    <property type="nucleotide sequence ID" value="XM_019637797.1"/>
</dbReference>
<dbReference type="Pfam" id="PF15248">
    <property type="entry name" value="DUF4587"/>
    <property type="match status" value="1"/>
</dbReference>
<dbReference type="AlphaFoldDB" id="A0A8B7QYE4"/>
<dbReference type="InterPro" id="IPR038915">
    <property type="entry name" value="PRR29-like"/>
</dbReference>
<reference evidence="4" key="1">
    <citation type="submission" date="2025-08" db="UniProtKB">
        <authorList>
            <consortium name="RefSeq"/>
        </authorList>
    </citation>
    <scope>IDENTIFICATION</scope>
    <source>
        <tissue evidence="4">Muscle</tissue>
    </source>
</reference>
<feature type="region of interest" description="Disordered" evidence="1">
    <location>
        <begin position="153"/>
        <end position="189"/>
    </location>
</feature>
<name>A0A8B7QYE4_HIPAR</name>
<feature type="domain" description="DUF4587" evidence="2">
    <location>
        <begin position="39"/>
        <end position="112"/>
    </location>
</feature>
<evidence type="ECO:0000313" key="4">
    <source>
        <dbReference type="RefSeq" id="XP_019493342.1"/>
    </source>
</evidence>
<evidence type="ECO:0000313" key="3">
    <source>
        <dbReference type="Proteomes" id="UP000694851"/>
    </source>
</evidence>